<name>Q75KQ7_ORYSJ</name>
<gene>
    <name evidence="2" type="primary">OSJNBa0036E17.14</name>
</gene>
<organism evidence="2 3">
    <name type="scientific">Oryza sativa subsp. japonica</name>
    <name type="common">Rice</name>
    <dbReference type="NCBI Taxonomy" id="39947"/>
    <lineage>
        <taxon>Eukaryota</taxon>
        <taxon>Viridiplantae</taxon>
        <taxon>Streptophyta</taxon>
        <taxon>Embryophyta</taxon>
        <taxon>Tracheophyta</taxon>
        <taxon>Spermatophyta</taxon>
        <taxon>Magnoliopsida</taxon>
        <taxon>Liliopsida</taxon>
        <taxon>Poales</taxon>
        <taxon>Poaceae</taxon>
        <taxon>BOP clade</taxon>
        <taxon>Oryzoideae</taxon>
        <taxon>Oryzeae</taxon>
        <taxon>Oryzinae</taxon>
        <taxon>Oryza</taxon>
        <taxon>Oryza sativa</taxon>
    </lineage>
</organism>
<feature type="region of interest" description="Disordered" evidence="1">
    <location>
        <begin position="1"/>
        <end position="26"/>
    </location>
</feature>
<sequence length="159" mass="16535">MAWDAVSGGGAPVRRGAAETAPRTAQRRTAARHGAAARGGHAAAGRAAAVLGLAAEELGQLALRWRGSAGQRYQAQAGYGDAMRRRRARAVVRCCRAKTPMAVRRDRPGADVVGGSARLHMLRPGQRPCGGVDTVPSWQGAQCECVSVQRTAARALAAT</sequence>
<protein>
    <submittedName>
        <fullName evidence="2">Uncharacterized protein</fullName>
    </submittedName>
</protein>
<dbReference type="Proteomes" id="UP000000763">
    <property type="component" value="Chromosome 3"/>
</dbReference>
<evidence type="ECO:0000313" key="2">
    <source>
        <dbReference type="EMBL" id="AAR87140.1"/>
    </source>
</evidence>
<reference evidence="3" key="1">
    <citation type="journal article" date="2005" name="Nature">
        <title>The map-based sequence of the rice genome.</title>
        <authorList>
            <consortium name="International rice genome sequencing project (IRGSP)"/>
            <person name="Matsumoto T."/>
            <person name="Wu J."/>
            <person name="Kanamori H."/>
            <person name="Katayose Y."/>
            <person name="Fujisawa M."/>
            <person name="Namiki N."/>
            <person name="Mizuno H."/>
            <person name="Yamamoto K."/>
            <person name="Antonio B.A."/>
            <person name="Baba T."/>
            <person name="Sakata K."/>
            <person name="Nagamura Y."/>
            <person name="Aoki H."/>
            <person name="Arikawa K."/>
            <person name="Arita K."/>
            <person name="Bito T."/>
            <person name="Chiden Y."/>
            <person name="Fujitsuka N."/>
            <person name="Fukunaka R."/>
            <person name="Hamada M."/>
            <person name="Harada C."/>
            <person name="Hayashi A."/>
            <person name="Hijishita S."/>
            <person name="Honda M."/>
            <person name="Hosokawa S."/>
            <person name="Ichikawa Y."/>
            <person name="Idonuma A."/>
            <person name="Iijima M."/>
            <person name="Ikeda M."/>
            <person name="Ikeno M."/>
            <person name="Ito K."/>
            <person name="Ito S."/>
            <person name="Ito T."/>
            <person name="Ito Y."/>
            <person name="Ito Y."/>
            <person name="Iwabuchi A."/>
            <person name="Kamiya K."/>
            <person name="Karasawa W."/>
            <person name="Kurita K."/>
            <person name="Katagiri S."/>
            <person name="Kikuta A."/>
            <person name="Kobayashi H."/>
            <person name="Kobayashi N."/>
            <person name="Machita K."/>
            <person name="Maehara T."/>
            <person name="Masukawa M."/>
            <person name="Mizubayashi T."/>
            <person name="Mukai Y."/>
            <person name="Nagasaki H."/>
            <person name="Nagata Y."/>
            <person name="Naito S."/>
            <person name="Nakashima M."/>
            <person name="Nakama Y."/>
            <person name="Nakamichi Y."/>
            <person name="Nakamura M."/>
            <person name="Meguro A."/>
            <person name="Negishi M."/>
            <person name="Ohta I."/>
            <person name="Ohta T."/>
            <person name="Okamoto M."/>
            <person name="Ono N."/>
            <person name="Saji S."/>
            <person name="Sakaguchi M."/>
            <person name="Sakai K."/>
            <person name="Shibata M."/>
            <person name="Shimokawa T."/>
            <person name="Song J."/>
            <person name="Takazaki Y."/>
            <person name="Terasawa K."/>
            <person name="Tsugane M."/>
            <person name="Tsuji K."/>
            <person name="Ueda S."/>
            <person name="Waki K."/>
            <person name="Yamagata H."/>
            <person name="Yamamoto M."/>
            <person name="Yamamoto S."/>
            <person name="Yamane H."/>
            <person name="Yoshiki S."/>
            <person name="Yoshihara R."/>
            <person name="Yukawa K."/>
            <person name="Zhong H."/>
            <person name="Yano M."/>
            <person name="Yuan Q."/>
            <person name="Ouyang S."/>
            <person name="Liu J."/>
            <person name="Jones K.M."/>
            <person name="Gansberger K."/>
            <person name="Moffat K."/>
            <person name="Hill J."/>
            <person name="Bera J."/>
            <person name="Fadrosh D."/>
            <person name="Jin S."/>
            <person name="Johri S."/>
            <person name="Kim M."/>
            <person name="Overton L."/>
            <person name="Reardon M."/>
            <person name="Tsitrin T."/>
            <person name="Vuong H."/>
            <person name="Weaver B."/>
            <person name="Ciecko A."/>
            <person name="Tallon L."/>
            <person name="Jackson J."/>
            <person name="Pai G."/>
            <person name="Aken S.V."/>
            <person name="Utterback T."/>
            <person name="Reidmuller S."/>
            <person name="Feldblyum T."/>
            <person name="Hsiao J."/>
            <person name="Zismann V."/>
            <person name="Iobst S."/>
            <person name="de Vazeille A.R."/>
            <person name="Buell C.R."/>
            <person name="Ying K."/>
            <person name="Li Y."/>
            <person name="Lu T."/>
            <person name="Huang Y."/>
            <person name="Zhao Q."/>
            <person name="Feng Q."/>
            <person name="Zhang L."/>
            <person name="Zhu J."/>
            <person name="Weng Q."/>
            <person name="Mu J."/>
            <person name="Lu Y."/>
            <person name="Fan D."/>
            <person name="Liu Y."/>
            <person name="Guan J."/>
            <person name="Zhang Y."/>
            <person name="Yu S."/>
            <person name="Liu X."/>
            <person name="Zhang Y."/>
            <person name="Hong G."/>
            <person name="Han B."/>
            <person name="Choisne N."/>
            <person name="Demange N."/>
            <person name="Orjeda G."/>
            <person name="Samain S."/>
            <person name="Cattolico L."/>
            <person name="Pelletier E."/>
            <person name="Couloux A."/>
            <person name="Segurens B."/>
            <person name="Wincker P."/>
            <person name="D'Hont A."/>
            <person name="Scarpelli C."/>
            <person name="Weissenbach J."/>
            <person name="Salanoubat M."/>
            <person name="Quetier F."/>
            <person name="Yu Y."/>
            <person name="Kim H.R."/>
            <person name="Rambo T."/>
            <person name="Currie J."/>
            <person name="Collura K."/>
            <person name="Luo M."/>
            <person name="Yang T."/>
            <person name="Ammiraju J.S.S."/>
            <person name="Engler F."/>
            <person name="Soderlund C."/>
            <person name="Wing R.A."/>
            <person name="Palmer L.E."/>
            <person name="de la Bastide M."/>
            <person name="Spiegel L."/>
            <person name="Nascimento L."/>
            <person name="Zutavern T."/>
            <person name="O'Shaughnessy A."/>
            <person name="Dike S."/>
            <person name="Dedhia N."/>
            <person name="Preston R."/>
            <person name="Balija V."/>
            <person name="McCombie W.R."/>
            <person name="Chow T."/>
            <person name="Chen H."/>
            <person name="Chung M."/>
            <person name="Chen C."/>
            <person name="Shaw J."/>
            <person name="Wu H."/>
            <person name="Hsiao K."/>
            <person name="Chao Y."/>
            <person name="Chu M."/>
            <person name="Cheng C."/>
            <person name="Hour A."/>
            <person name="Lee P."/>
            <person name="Lin S."/>
            <person name="Lin Y."/>
            <person name="Liou J."/>
            <person name="Liu S."/>
            <person name="Hsing Y."/>
            <person name="Raghuvanshi S."/>
            <person name="Mohanty A."/>
            <person name="Bharti A.K."/>
            <person name="Gaur A."/>
            <person name="Gupta V."/>
            <person name="Kumar D."/>
            <person name="Ravi V."/>
            <person name="Vij S."/>
            <person name="Kapur A."/>
            <person name="Khurana P."/>
            <person name="Khurana P."/>
            <person name="Khurana J.P."/>
            <person name="Tyagi A.K."/>
            <person name="Gaikwad K."/>
            <person name="Singh A."/>
            <person name="Dalal V."/>
            <person name="Srivastava S."/>
            <person name="Dixit A."/>
            <person name="Pal A.K."/>
            <person name="Ghazi I.A."/>
            <person name="Yadav M."/>
            <person name="Pandit A."/>
            <person name="Bhargava A."/>
            <person name="Sureshbabu K."/>
            <person name="Batra K."/>
            <person name="Sharma T.R."/>
            <person name="Mohapatra T."/>
            <person name="Singh N.K."/>
            <person name="Messing J."/>
            <person name="Nelson A.B."/>
            <person name="Fuks G."/>
            <person name="Kavchok S."/>
            <person name="Keizer G."/>
            <person name="Linton E."/>
            <person name="Llaca V."/>
            <person name="Song R."/>
            <person name="Tanyolac B."/>
            <person name="Young S."/>
            <person name="Ho-Il K."/>
            <person name="Hahn J.H."/>
            <person name="Sangsakoo G."/>
            <person name="Vanavichit A."/>
            <person name="de Mattos Luiz.A.T."/>
            <person name="Zimmer P.D."/>
            <person name="Malone G."/>
            <person name="Dellagostin O."/>
            <person name="de Oliveira A.C."/>
            <person name="Bevan M."/>
            <person name="Bancroft I."/>
            <person name="Minx P."/>
            <person name="Cordum H."/>
            <person name="Wilson R."/>
            <person name="Cheng Z."/>
            <person name="Jin W."/>
            <person name="Jiang J."/>
            <person name="Leong S.A."/>
            <person name="Iwama H."/>
            <person name="Gojobori T."/>
            <person name="Itoh T."/>
            <person name="Niimura Y."/>
            <person name="Fujii Y."/>
            <person name="Habara T."/>
            <person name="Sakai H."/>
            <person name="Sato Y."/>
            <person name="Wilson G."/>
            <person name="Kumar K."/>
            <person name="McCouch S."/>
            <person name="Juretic N."/>
            <person name="Hoen D."/>
            <person name="Wright S."/>
            <person name="Bruskiewich R."/>
            <person name="Bureau T."/>
            <person name="Miyao A."/>
            <person name="Hirochika H."/>
            <person name="Nishikawa T."/>
            <person name="Kadowaki K."/>
            <person name="Sugiura M."/>
            <person name="Burr B."/>
            <person name="Sasaki T."/>
        </authorList>
    </citation>
    <scope>NUCLEOTIDE SEQUENCE [LARGE SCALE GENOMIC DNA]</scope>
    <source>
        <strain evidence="3">cv. Nipponbare</strain>
    </source>
</reference>
<evidence type="ECO:0000256" key="1">
    <source>
        <dbReference type="SAM" id="MobiDB-lite"/>
    </source>
</evidence>
<reference evidence="3" key="2">
    <citation type="journal article" date="2008" name="Nucleic Acids Res.">
        <title>The rice annotation project database (RAP-DB): 2008 update.</title>
        <authorList>
            <consortium name="The rice annotation project (RAP)"/>
        </authorList>
    </citation>
    <scope>GENOME REANNOTATION</scope>
    <source>
        <strain evidence="3">cv. Nipponbare</strain>
    </source>
</reference>
<accession>Q75KQ7</accession>
<evidence type="ECO:0000313" key="3">
    <source>
        <dbReference type="Proteomes" id="UP000000763"/>
    </source>
</evidence>
<dbReference type="EMBL" id="AC099041">
    <property type="protein sequence ID" value="AAR87140.1"/>
    <property type="molecule type" value="Genomic_DNA"/>
</dbReference>
<dbReference type="AlphaFoldDB" id="Q75KQ7"/>
<proteinExistence type="predicted"/>